<accession>A0A7C9RGJ4</accession>
<evidence type="ECO:0000256" key="7">
    <source>
        <dbReference type="ARBA" id="ARBA00023177"/>
    </source>
</evidence>
<evidence type="ECO:0000259" key="10">
    <source>
        <dbReference type="Pfam" id="PF00909"/>
    </source>
</evidence>
<name>A0A7C9RGJ4_9BRAD</name>
<dbReference type="InterPro" id="IPR024041">
    <property type="entry name" value="NH4_transpt_AmtB-like_dom"/>
</dbReference>
<comment type="caution">
    <text evidence="11">The sequence shown here is derived from an EMBL/GenBank/DDBJ whole genome shotgun (WGS) entry which is preliminary data.</text>
</comment>
<feature type="transmembrane region" description="Helical" evidence="8">
    <location>
        <begin position="347"/>
        <end position="371"/>
    </location>
</feature>
<evidence type="ECO:0000256" key="8">
    <source>
        <dbReference type="RuleBase" id="RU362002"/>
    </source>
</evidence>
<evidence type="ECO:0000256" key="2">
    <source>
        <dbReference type="ARBA" id="ARBA00005887"/>
    </source>
</evidence>
<feature type="transmembrane region" description="Helical" evidence="8">
    <location>
        <begin position="226"/>
        <end position="248"/>
    </location>
</feature>
<dbReference type="NCBIfam" id="TIGR00836">
    <property type="entry name" value="amt"/>
    <property type="match status" value="1"/>
</dbReference>
<feature type="transmembrane region" description="Helical" evidence="8">
    <location>
        <begin position="260"/>
        <end position="279"/>
    </location>
</feature>
<keyword evidence="7 8" id="KW-0924">Ammonia transport</keyword>
<dbReference type="EMBL" id="JAAMRR010000774">
    <property type="protein sequence ID" value="NGX96498.1"/>
    <property type="molecule type" value="Genomic_DNA"/>
</dbReference>
<dbReference type="AlphaFoldDB" id="A0A7C9RGJ4"/>
<dbReference type="PANTHER" id="PTHR43029:SF10">
    <property type="entry name" value="AMMONIUM TRANSPORTER MEP2"/>
    <property type="match status" value="1"/>
</dbReference>
<dbReference type="SUPFAM" id="SSF111352">
    <property type="entry name" value="Ammonium transporter"/>
    <property type="match status" value="1"/>
</dbReference>
<feature type="transmembrane region" description="Helical" evidence="8">
    <location>
        <begin position="194"/>
        <end position="214"/>
    </location>
</feature>
<sequence>MLRLPRAVAHFATAVSAVSIAVTSATPALAETARIDAADTAWMITATALVLMMTIPGLALFYAGMVRKKNVLATMAQSLIAVALISILWVIYGYSLVFVGDGAWLGTLERFLLAGMTMDGVNGAAKTIPEALFVIYQMTFAVITVALVAGSVADRLRFSSYVLFCIGWFTVVYIPLAHWVWGGGFLAQAGVLDFAGGLVVHLSAGTAGLVAAVVMGRRRGYGTENLAPYDLSLAVIGTGLLWVGWFGFNGGSALQANSRAVMAILATHLAACAGALTWTAIEWLTRRKPSVLGMISGAVAGLGTITPASGFVEPWHGIVIGVVAGAVCFWACTSLKHRFNYDDTLDVFGIHGIGGLLGTLMTGVFATAAIGGTAGLIEGNPRLLLTQAYGVAAVFVWTGAMTFVLLKVVDMLAGLRVPHEHEVEGLDITQHGEALQ</sequence>
<dbReference type="InterPro" id="IPR002229">
    <property type="entry name" value="RhesusRHD"/>
</dbReference>
<comment type="subcellular location">
    <subcellularLocation>
        <location evidence="8">Cell membrane</location>
        <topology evidence="8">Multi-pass membrane protein</topology>
    </subcellularLocation>
    <subcellularLocation>
        <location evidence="1">Membrane</location>
        <topology evidence="1">Multi-pass membrane protein</topology>
    </subcellularLocation>
</comment>
<proteinExistence type="inferred from homology"/>
<keyword evidence="3 8" id="KW-0813">Transport</keyword>
<evidence type="ECO:0000313" key="11">
    <source>
        <dbReference type="EMBL" id="NGX96498.1"/>
    </source>
</evidence>
<feature type="transmembrane region" description="Helical" evidence="8">
    <location>
        <begin position="161"/>
        <end position="182"/>
    </location>
</feature>
<evidence type="ECO:0000256" key="6">
    <source>
        <dbReference type="ARBA" id="ARBA00023136"/>
    </source>
</evidence>
<protein>
    <recommendedName>
        <fullName evidence="8">Ammonium transporter</fullName>
    </recommendedName>
</protein>
<evidence type="ECO:0000256" key="3">
    <source>
        <dbReference type="ARBA" id="ARBA00022448"/>
    </source>
</evidence>
<feature type="transmembrane region" description="Helical" evidence="8">
    <location>
        <begin position="71"/>
        <end position="92"/>
    </location>
</feature>
<dbReference type="Proteomes" id="UP000480266">
    <property type="component" value="Unassembled WGS sequence"/>
</dbReference>
<dbReference type="InterPro" id="IPR001905">
    <property type="entry name" value="Ammonium_transpt"/>
</dbReference>
<feature type="domain" description="Ammonium transporter AmtB-like" evidence="10">
    <location>
        <begin position="41"/>
        <end position="434"/>
    </location>
</feature>
<feature type="transmembrane region" description="Helical" evidence="8">
    <location>
        <begin position="40"/>
        <end position="64"/>
    </location>
</feature>
<feature type="transmembrane region" description="Helical" evidence="8">
    <location>
        <begin position="291"/>
        <end position="309"/>
    </location>
</feature>
<dbReference type="Gene3D" id="1.10.3430.10">
    <property type="entry name" value="Ammonium transporter AmtB like domains"/>
    <property type="match status" value="1"/>
</dbReference>
<gene>
    <name evidence="11" type="ORF">G4V63_15130</name>
</gene>
<organism evidence="11 12">
    <name type="scientific">Candidatus Afipia apatlaquensis</name>
    <dbReference type="NCBI Taxonomy" id="2712852"/>
    <lineage>
        <taxon>Bacteria</taxon>
        <taxon>Pseudomonadati</taxon>
        <taxon>Pseudomonadota</taxon>
        <taxon>Alphaproteobacteria</taxon>
        <taxon>Hyphomicrobiales</taxon>
        <taxon>Nitrobacteraceae</taxon>
        <taxon>Afipia</taxon>
    </lineage>
</organism>
<dbReference type="PRINTS" id="PR00342">
    <property type="entry name" value="RHESUSRHD"/>
</dbReference>
<evidence type="ECO:0000256" key="1">
    <source>
        <dbReference type="ARBA" id="ARBA00004141"/>
    </source>
</evidence>
<feature type="chain" id="PRO_5028940844" description="Ammonium transporter" evidence="9">
    <location>
        <begin position="31"/>
        <end position="436"/>
    </location>
</feature>
<dbReference type="InterPro" id="IPR018047">
    <property type="entry name" value="Ammonium_transpt_CS"/>
</dbReference>
<evidence type="ECO:0000256" key="5">
    <source>
        <dbReference type="ARBA" id="ARBA00022989"/>
    </source>
</evidence>
<keyword evidence="6 8" id="KW-0472">Membrane</keyword>
<feature type="signal peptide" evidence="9">
    <location>
        <begin position="1"/>
        <end position="30"/>
    </location>
</feature>
<dbReference type="GO" id="GO:0005886">
    <property type="term" value="C:plasma membrane"/>
    <property type="evidence" value="ECO:0007669"/>
    <property type="project" value="UniProtKB-SubCell"/>
</dbReference>
<reference evidence="11" key="1">
    <citation type="submission" date="2020-02" db="EMBL/GenBank/DDBJ databases">
        <title>Draft genome sequence of Candidatus Afipia apatlaquensis IBT-C3, a potential strain for decolorization of textile dyes.</title>
        <authorList>
            <person name="Sanchez-Reyes A."/>
            <person name="Breton-Deval L."/>
            <person name="Mangelson H."/>
            <person name="Sanchez-Flores A."/>
        </authorList>
    </citation>
    <scope>NUCLEOTIDE SEQUENCE [LARGE SCALE GENOMIC DNA]</scope>
    <source>
        <strain evidence="11">IBT-C3</strain>
    </source>
</reference>
<feature type="transmembrane region" description="Helical" evidence="8">
    <location>
        <begin position="131"/>
        <end position="149"/>
    </location>
</feature>
<evidence type="ECO:0000313" key="12">
    <source>
        <dbReference type="Proteomes" id="UP000480266"/>
    </source>
</evidence>
<feature type="transmembrane region" description="Helical" evidence="8">
    <location>
        <begin position="315"/>
        <end position="335"/>
    </location>
</feature>
<dbReference type="InterPro" id="IPR029020">
    <property type="entry name" value="Ammonium/urea_transptr"/>
</dbReference>
<evidence type="ECO:0000256" key="4">
    <source>
        <dbReference type="ARBA" id="ARBA00022692"/>
    </source>
</evidence>
<keyword evidence="5 8" id="KW-1133">Transmembrane helix</keyword>
<keyword evidence="4 8" id="KW-0812">Transmembrane</keyword>
<comment type="similarity">
    <text evidence="2 8">Belongs to the ammonia transporter channel (TC 1.A.11.2) family.</text>
</comment>
<dbReference type="PANTHER" id="PTHR43029">
    <property type="entry name" value="AMMONIUM TRANSPORTER MEP2"/>
    <property type="match status" value="1"/>
</dbReference>
<dbReference type="Pfam" id="PF00909">
    <property type="entry name" value="Ammonium_transp"/>
    <property type="match status" value="1"/>
</dbReference>
<dbReference type="PROSITE" id="PS01219">
    <property type="entry name" value="AMMONIUM_TRANSP"/>
    <property type="match status" value="1"/>
</dbReference>
<keyword evidence="9" id="KW-0732">Signal</keyword>
<feature type="transmembrane region" description="Helical" evidence="8">
    <location>
        <begin position="383"/>
        <end position="406"/>
    </location>
</feature>
<dbReference type="GO" id="GO:0008519">
    <property type="term" value="F:ammonium channel activity"/>
    <property type="evidence" value="ECO:0007669"/>
    <property type="project" value="InterPro"/>
</dbReference>
<evidence type="ECO:0000256" key="9">
    <source>
        <dbReference type="SAM" id="SignalP"/>
    </source>
</evidence>
<keyword evidence="12" id="KW-1185">Reference proteome</keyword>